<evidence type="ECO:0000313" key="2">
    <source>
        <dbReference type="EMBL" id="GGN34051.1"/>
    </source>
</evidence>
<reference evidence="2" key="2">
    <citation type="submission" date="2020-09" db="EMBL/GenBank/DDBJ databases">
        <authorList>
            <person name="Sun Q."/>
            <person name="Zhou Y."/>
        </authorList>
    </citation>
    <scope>NUCLEOTIDE SEQUENCE</scope>
    <source>
        <strain evidence="2">CGMCC 4.7110</strain>
    </source>
</reference>
<evidence type="ECO:0000313" key="3">
    <source>
        <dbReference type="Proteomes" id="UP000653411"/>
    </source>
</evidence>
<evidence type="ECO:0000256" key="1">
    <source>
        <dbReference type="SAM" id="MobiDB-lite"/>
    </source>
</evidence>
<reference evidence="2" key="1">
    <citation type="journal article" date="2014" name="Int. J. Syst. Evol. Microbiol.">
        <title>Complete genome sequence of Corynebacterium casei LMG S-19264T (=DSM 44701T), isolated from a smear-ripened cheese.</title>
        <authorList>
            <consortium name="US DOE Joint Genome Institute (JGI-PGF)"/>
            <person name="Walter F."/>
            <person name="Albersmeier A."/>
            <person name="Kalinowski J."/>
            <person name="Ruckert C."/>
        </authorList>
    </citation>
    <scope>NUCLEOTIDE SEQUENCE</scope>
    <source>
        <strain evidence="2">CGMCC 4.7110</strain>
    </source>
</reference>
<dbReference type="AlphaFoldDB" id="A0A917XL55"/>
<keyword evidence="3" id="KW-1185">Reference proteome</keyword>
<feature type="region of interest" description="Disordered" evidence="1">
    <location>
        <begin position="75"/>
        <end position="98"/>
    </location>
</feature>
<feature type="compositionally biased region" description="Low complexity" evidence="1">
    <location>
        <begin position="77"/>
        <end position="90"/>
    </location>
</feature>
<organism evidence="2 3">
    <name type="scientific">Streptomyces fuscichromogenes</name>
    <dbReference type="NCBI Taxonomy" id="1324013"/>
    <lineage>
        <taxon>Bacteria</taxon>
        <taxon>Bacillati</taxon>
        <taxon>Actinomycetota</taxon>
        <taxon>Actinomycetes</taxon>
        <taxon>Kitasatosporales</taxon>
        <taxon>Streptomycetaceae</taxon>
        <taxon>Streptomyces</taxon>
    </lineage>
</organism>
<accession>A0A917XL55</accession>
<proteinExistence type="predicted"/>
<dbReference type="Proteomes" id="UP000653411">
    <property type="component" value="Unassembled WGS sequence"/>
</dbReference>
<name>A0A917XL55_9ACTN</name>
<dbReference type="EMBL" id="BMML01000022">
    <property type="protein sequence ID" value="GGN34051.1"/>
    <property type="molecule type" value="Genomic_DNA"/>
</dbReference>
<gene>
    <name evidence="2" type="ORF">GCM10011578_074490</name>
</gene>
<comment type="caution">
    <text evidence="2">The sequence shown here is derived from an EMBL/GenBank/DDBJ whole genome shotgun (WGS) entry which is preliminary data.</text>
</comment>
<protein>
    <submittedName>
        <fullName evidence="2">Uncharacterized protein</fullName>
    </submittedName>
</protein>
<feature type="region of interest" description="Disordered" evidence="1">
    <location>
        <begin position="1"/>
        <end position="28"/>
    </location>
</feature>
<sequence>MAVAFTALTTSDTAETPEDGTPPTPATWKDVVEAAPSVALTPRDERVSTIFEEGETGKNPPLETVLAPACARLPRPSHASAEKSTTASAKGLCRVRLA</sequence>